<dbReference type="InterPro" id="IPR012337">
    <property type="entry name" value="RNaseH-like_sf"/>
</dbReference>
<comment type="caution">
    <text evidence="2">The sequence shown here is derived from an EMBL/GenBank/DDBJ whole genome shotgun (WGS) entry which is preliminary data.</text>
</comment>
<dbReference type="AlphaFoldDB" id="A0A4Y8QC60"/>
<dbReference type="InterPro" id="IPR036397">
    <property type="entry name" value="RNaseH_sf"/>
</dbReference>
<dbReference type="PANTHER" id="PTHR46889">
    <property type="entry name" value="TRANSPOSASE INSF FOR INSERTION SEQUENCE IS3B-RELATED"/>
    <property type="match status" value="1"/>
</dbReference>
<gene>
    <name evidence="2" type="ORF">B5M42_00865</name>
</gene>
<protein>
    <recommendedName>
        <fullName evidence="1">Integrase catalytic domain-containing protein</fullName>
    </recommendedName>
</protein>
<dbReference type="GO" id="GO:0015074">
    <property type="term" value="P:DNA integration"/>
    <property type="evidence" value="ECO:0007669"/>
    <property type="project" value="InterPro"/>
</dbReference>
<feature type="domain" description="Integrase catalytic" evidence="1">
    <location>
        <begin position="59"/>
        <end position="137"/>
    </location>
</feature>
<dbReference type="SUPFAM" id="SSF53098">
    <property type="entry name" value="Ribonuclease H-like"/>
    <property type="match status" value="1"/>
</dbReference>
<dbReference type="InterPro" id="IPR050900">
    <property type="entry name" value="Transposase_IS3/IS150/IS904"/>
</dbReference>
<dbReference type="Pfam" id="PF00665">
    <property type="entry name" value="rve"/>
    <property type="match status" value="1"/>
</dbReference>
<dbReference type="PANTHER" id="PTHR46889:SF7">
    <property type="entry name" value="TRANSPOSASE FOR INSERTION SEQUENCE ELEMENT IS904"/>
    <property type="match status" value="1"/>
</dbReference>
<sequence length="173" mass="20018">MVRYSKKFLKNCMVTFGLANIENERIRSRKSTRNPRQLYGSPKVTEKLHQQGVTISGRLAVLGELMDLYSRKIVGWYTRDHITKELVLQALRQDYGRQRPDGAVLHHSDRGNQYVAHEYQELLQVYFMTGSMARKGNDNACIESFHSIIKKELIYLNKYATPCGGSAKHFRVH</sequence>
<dbReference type="EMBL" id="MYFO01000001">
    <property type="protein sequence ID" value="TFE91822.1"/>
    <property type="molecule type" value="Genomic_DNA"/>
</dbReference>
<accession>A0A4Y8QC60</accession>
<keyword evidence="3" id="KW-1185">Reference proteome</keyword>
<dbReference type="Gene3D" id="3.30.420.10">
    <property type="entry name" value="Ribonuclease H-like superfamily/Ribonuclease H"/>
    <property type="match status" value="1"/>
</dbReference>
<dbReference type="GO" id="GO:0003676">
    <property type="term" value="F:nucleic acid binding"/>
    <property type="evidence" value="ECO:0007669"/>
    <property type="project" value="InterPro"/>
</dbReference>
<proteinExistence type="predicted"/>
<dbReference type="InterPro" id="IPR001584">
    <property type="entry name" value="Integrase_cat-core"/>
</dbReference>
<evidence type="ECO:0000259" key="1">
    <source>
        <dbReference type="Pfam" id="PF00665"/>
    </source>
</evidence>
<reference evidence="2 3" key="1">
    <citation type="submission" date="2017-03" db="EMBL/GenBank/DDBJ databases">
        <title>Isolation of Levoglucosan Utilizing Bacteria.</title>
        <authorList>
            <person name="Arya A.S."/>
        </authorList>
    </citation>
    <scope>NUCLEOTIDE SEQUENCE [LARGE SCALE GENOMIC DNA]</scope>
    <source>
        <strain evidence="2 3">MEC069</strain>
    </source>
</reference>
<name>A0A4Y8QC60_9BACL</name>
<dbReference type="Proteomes" id="UP000298246">
    <property type="component" value="Unassembled WGS sequence"/>
</dbReference>
<organism evidence="2 3">
    <name type="scientific">Paenibacillus athensensis</name>
    <dbReference type="NCBI Taxonomy" id="1967502"/>
    <lineage>
        <taxon>Bacteria</taxon>
        <taxon>Bacillati</taxon>
        <taxon>Bacillota</taxon>
        <taxon>Bacilli</taxon>
        <taxon>Bacillales</taxon>
        <taxon>Paenibacillaceae</taxon>
        <taxon>Paenibacillus</taxon>
    </lineage>
</organism>
<evidence type="ECO:0000313" key="3">
    <source>
        <dbReference type="Proteomes" id="UP000298246"/>
    </source>
</evidence>
<evidence type="ECO:0000313" key="2">
    <source>
        <dbReference type="EMBL" id="TFE91822.1"/>
    </source>
</evidence>